<evidence type="ECO:0000256" key="2">
    <source>
        <dbReference type="ARBA" id="ARBA00023002"/>
    </source>
</evidence>
<sequence length="140" mass="15341">MPVVTLGGNMGLVRGSVPVHDEIVLSVTAMNNVVSFGEESGVLGTCNAGVLWLQTLAPLEYGTRRGTVLGTGDVLANGMVIDSLSTMRKDNTGYDMKQQFKMLVRMGLLHILRDHYDPRKDVYKVLQNRENRDACVSDIS</sequence>
<dbReference type="PANTHER" id="PTHR43716">
    <property type="entry name" value="D-2-HYDROXYGLUTARATE DEHYDROGENASE, MITOCHONDRIAL"/>
    <property type="match status" value="1"/>
</dbReference>
<name>A0A833T8M3_PHYIN</name>
<dbReference type="Gene3D" id="3.30.465.10">
    <property type="match status" value="1"/>
</dbReference>
<gene>
    <name evidence="3" type="ORF">GN244_ATG03534</name>
</gene>
<dbReference type="Proteomes" id="UP000602510">
    <property type="component" value="Unassembled WGS sequence"/>
</dbReference>
<evidence type="ECO:0000313" key="3">
    <source>
        <dbReference type="EMBL" id="KAF4044079.1"/>
    </source>
</evidence>
<dbReference type="EMBL" id="WSZM01000077">
    <property type="protein sequence ID" value="KAF4044079.1"/>
    <property type="molecule type" value="Genomic_DNA"/>
</dbReference>
<organism evidence="3 4">
    <name type="scientific">Phytophthora infestans</name>
    <name type="common">Potato late blight agent</name>
    <name type="synonym">Botrytis infestans</name>
    <dbReference type="NCBI Taxonomy" id="4787"/>
    <lineage>
        <taxon>Eukaryota</taxon>
        <taxon>Sar</taxon>
        <taxon>Stramenopiles</taxon>
        <taxon>Oomycota</taxon>
        <taxon>Peronosporomycetes</taxon>
        <taxon>Peronosporales</taxon>
        <taxon>Peronosporaceae</taxon>
        <taxon>Phytophthora</taxon>
    </lineage>
</organism>
<evidence type="ECO:0000313" key="4">
    <source>
        <dbReference type="Proteomes" id="UP000602510"/>
    </source>
</evidence>
<dbReference type="GO" id="GO:0016491">
    <property type="term" value="F:oxidoreductase activity"/>
    <property type="evidence" value="ECO:0007669"/>
    <property type="project" value="UniProtKB-KW"/>
</dbReference>
<reference evidence="3" key="1">
    <citation type="submission" date="2020-04" db="EMBL/GenBank/DDBJ databases">
        <title>Hybrid Assembly of Korean Phytophthora infestans isolates.</title>
        <authorList>
            <person name="Prokchorchik M."/>
            <person name="Lee Y."/>
            <person name="Seo J."/>
            <person name="Cho J.-H."/>
            <person name="Park Y.-E."/>
            <person name="Jang D.-C."/>
            <person name="Im J.-S."/>
            <person name="Choi J.-G."/>
            <person name="Park H.-J."/>
            <person name="Lee G.-B."/>
            <person name="Lee Y.-G."/>
            <person name="Hong S.-Y."/>
            <person name="Cho K."/>
            <person name="Sohn K.H."/>
        </authorList>
    </citation>
    <scope>NUCLEOTIDE SEQUENCE</scope>
    <source>
        <strain evidence="3">KR_1_A1</strain>
    </source>
</reference>
<dbReference type="GO" id="GO:0005739">
    <property type="term" value="C:mitochondrion"/>
    <property type="evidence" value="ECO:0007669"/>
    <property type="project" value="TreeGrafter"/>
</dbReference>
<comment type="caution">
    <text evidence="3">The sequence shown here is derived from an EMBL/GenBank/DDBJ whole genome shotgun (WGS) entry which is preliminary data.</text>
</comment>
<dbReference type="InterPro" id="IPR016169">
    <property type="entry name" value="FAD-bd_PCMH_sub2"/>
</dbReference>
<dbReference type="PANTHER" id="PTHR43716:SF1">
    <property type="entry name" value="D-2-HYDROXYGLUTARATE DEHYDROGENASE, MITOCHONDRIAL"/>
    <property type="match status" value="1"/>
</dbReference>
<protein>
    <submittedName>
        <fullName evidence="3">Putative D-2-hydroxyglutarate--pyruvate transhydrogenase DLD2</fullName>
    </submittedName>
</protein>
<dbReference type="GO" id="GO:0050660">
    <property type="term" value="F:flavin adenine dinucleotide binding"/>
    <property type="evidence" value="ECO:0007669"/>
    <property type="project" value="InterPro"/>
</dbReference>
<accession>A0A833T8M3</accession>
<comment type="cofactor">
    <cofactor evidence="1">
        <name>FAD</name>
        <dbReference type="ChEBI" id="CHEBI:57692"/>
    </cofactor>
</comment>
<keyword evidence="4" id="KW-1185">Reference proteome</keyword>
<keyword evidence="3" id="KW-0670">Pyruvate</keyword>
<evidence type="ECO:0000256" key="1">
    <source>
        <dbReference type="ARBA" id="ARBA00001974"/>
    </source>
</evidence>
<dbReference type="SUPFAM" id="SSF56176">
    <property type="entry name" value="FAD-binding/transporter-associated domain-like"/>
    <property type="match status" value="1"/>
</dbReference>
<dbReference type="AlphaFoldDB" id="A0A833T8M3"/>
<keyword evidence="2" id="KW-0560">Oxidoreductase</keyword>
<proteinExistence type="predicted"/>
<dbReference type="InterPro" id="IPR051264">
    <property type="entry name" value="FAD-oxidored/transferase_4"/>
</dbReference>
<dbReference type="InterPro" id="IPR036318">
    <property type="entry name" value="FAD-bd_PCMH-like_sf"/>
</dbReference>